<dbReference type="SUPFAM" id="SSF52540">
    <property type="entry name" value="P-loop containing nucleoside triphosphate hydrolases"/>
    <property type="match status" value="1"/>
</dbReference>
<protein>
    <submittedName>
        <fullName evidence="1">Uncharacterized protein</fullName>
    </submittedName>
</protein>
<keyword evidence="2" id="KW-1185">Reference proteome</keyword>
<sequence length="326" mass="37093">MVQETVPVEDPVHDGERSNRCVFPKVPLLYPYAGQYYYVRHCYDEYYRLVEELVLVSKKKLVTVTGTPGIGKSVFYASFYDRFREAHPTTWIIAASYGNQRMEMATIARGERADMYRFDLTTRVEDAMAKAELAGEDVLFLCDGSPLNAKGGYPTVVFTSPDERWLRSAAKYLGTVYMPLWTREELHEAAEVLNLPVEGETIDERFDTFGDVAHQCLSLTGEGPDLQLESIKKAIASILNPSDLYTLLMASNCDDTCLALIHDEPCGDGKWTVSHFASTYVANELMKRLQHSSPRGRATLRALIYEDPRFVPLRQWFLDLEARWTK</sequence>
<dbReference type="OrthoDB" id="128901at2759"/>
<proteinExistence type="predicted"/>
<reference evidence="1" key="1">
    <citation type="submission" date="2019-03" db="EMBL/GenBank/DDBJ databases">
        <title>Long read genome sequence of the mycoparasitic Pythium oligandrum ATCC 38472 isolated from sugarbeet rhizosphere.</title>
        <authorList>
            <person name="Gaulin E."/>
        </authorList>
    </citation>
    <scope>NUCLEOTIDE SEQUENCE</scope>
    <source>
        <strain evidence="1">ATCC 38472_TT</strain>
    </source>
</reference>
<evidence type="ECO:0000313" key="1">
    <source>
        <dbReference type="EMBL" id="TMW69638.1"/>
    </source>
</evidence>
<evidence type="ECO:0000313" key="2">
    <source>
        <dbReference type="Proteomes" id="UP000794436"/>
    </source>
</evidence>
<dbReference type="InterPro" id="IPR052980">
    <property type="entry name" value="Crinkler_effector"/>
</dbReference>
<dbReference type="AlphaFoldDB" id="A0A8K1CWQ1"/>
<comment type="caution">
    <text evidence="1">The sequence shown here is derived from an EMBL/GenBank/DDBJ whole genome shotgun (WGS) entry which is preliminary data.</text>
</comment>
<accession>A0A8K1CWQ1</accession>
<name>A0A8K1CWQ1_PYTOL</name>
<dbReference type="Proteomes" id="UP000794436">
    <property type="component" value="Unassembled WGS sequence"/>
</dbReference>
<dbReference type="PANTHER" id="PTHR33129">
    <property type="entry name" value="PROTEIN KINASE DOMAIN-CONTAINING PROTEIN-RELATED"/>
    <property type="match status" value="1"/>
</dbReference>
<gene>
    <name evidence="1" type="ORF">Poli38472_001794</name>
</gene>
<organism evidence="1 2">
    <name type="scientific">Pythium oligandrum</name>
    <name type="common">Mycoparasitic fungus</name>
    <dbReference type="NCBI Taxonomy" id="41045"/>
    <lineage>
        <taxon>Eukaryota</taxon>
        <taxon>Sar</taxon>
        <taxon>Stramenopiles</taxon>
        <taxon>Oomycota</taxon>
        <taxon>Peronosporomycetes</taxon>
        <taxon>Pythiales</taxon>
        <taxon>Pythiaceae</taxon>
        <taxon>Pythium</taxon>
    </lineage>
</organism>
<dbReference type="EMBL" id="SPLM01000001">
    <property type="protein sequence ID" value="TMW69638.1"/>
    <property type="molecule type" value="Genomic_DNA"/>
</dbReference>
<dbReference type="PANTHER" id="PTHR33129:SF1">
    <property type="entry name" value="ATP-BINDING PROTEIN"/>
    <property type="match status" value="1"/>
</dbReference>
<dbReference type="InterPro" id="IPR027417">
    <property type="entry name" value="P-loop_NTPase"/>
</dbReference>